<name>A0AAP6BR33_STRAP</name>
<dbReference type="Pfam" id="PF07116">
    <property type="entry name" value="DUF1372"/>
    <property type="match status" value="1"/>
</dbReference>
<dbReference type="InterPro" id="IPR010779">
    <property type="entry name" value="DUF1372"/>
</dbReference>
<proteinExistence type="predicted"/>
<protein>
    <submittedName>
        <fullName evidence="1">DUF1372 family protein</fullName>
    </submittedName>
</protein>
<organism evidence="1">
    <name type="scientific">Streptococcus anginosus</name>
    <dbReference type="NCBI Taxonomy" id="1328"/>
    <lineage>
        <taxon>Bacteria</taxon>
        <taxon>Bacillati</taxon>
        <taxon>Bacillota</taxon>
        <taxon>Bacilli</taxon>
        <taxon>Lactobacillales</taxon>
        <taxon>Streptococcaceae</taxon>
        <taxon>Streptococcus</taxon>
        <taxon>Streptococcus anginosus group</taxon>
    </lineage>
</organism>
<dbReference type="EMBL" id="JAWWVP010000006">
    <property type="protein sequence ID" value="MDX5040571.1"/>
    <property type="molecule type" value="Genomic_DNA"/>
</dbReference>
<gene>
    <name evidence="1" type="ORF">SFH28_06855</name>
</gene>
<sequence length="106" mass="12140">MMISKKQYMVSWCITTLIYLIIGGTFAFWNRDLRIENKRLKENQVIIYRVDNAGAAMIGKITEKKVIQGHYTVTAGAYGKFLVNEEQYNDISVGDEIPNYLKGRGN</sequence>
<reference evidence="1" key="1">
    <citation type="submission" date="2023-11" db="EMBL/GenBank/DDBJ databases">
        <title>Streptococcus anginosus urogential strains.</title>
        <authorList>
            <person name="Appleberry H."/>
            <person name="Garcia-Israel J."/>
            <person name="Wolfe A."/>
            <person name="Putonti C."/>
        </authorList>
    </citation>
    <scope>NUCLEOTIDE SEQUENCE</scope>
    <source>
        <strain evidence="1">UMB1758</strain>
    </source>
</reference>
<dbReference type="RefSeq" id="WP_261673831.1">
    <property type="nucleotide sequence ID" value="NZ_CP117042.1"/>
</dbReference>
<evidence type="ECO:0000313" key="1">
    <source>
        <dbReference type="EMBL" id="MDX5040571.1"/>
    </source>
</evidence>
<accession>A0AAP6BR33</accession>
<comment type="caution">
    <text evidence="1">The sequence shown here is derived from an EMBL/GenBank/DDBJ whole genome shotgun (WGS) entry which is preliminary data.</text>
</comment>
<dbReference type="AlphaFoldDB" id="A0AAP6BR33"/>